<organism evidence="1 2">
    <name type="scientific">Burkholderia ubonensis</name>
    <dbReference type="NCBI Taxonomy" id="101571"/>
    <lineage>
        <taxon>Bacteria</taxon>
        <taxon>Pseudomonadati</taxon>
        <taxon>Pseudomonadota</taxon>
        <taxon>Betaproteobacteria</taxon>
        <taxon>Burkholderiales</taxon>
        <taxon>Burkholderiaceae</taxon>
        <taxon>Burkholderia</taxon>
        <taxon>Burkholderia cepacia complex</taxon>
    </lineage>
</organism>
<dbReference type="EMBL" id="MTJZ01000007">
    <property type="protein sequence ID" value="OMG74279.1"/>
    <property type="molecule type" value="Genomic_DNA"/>
</dbReference>
<dbReference type="AlphaFoldDB" id="A0A1R1JGB6"/>
<proteinExistence type="predicted"/>
<gene>
    <name evidence="1" type="ORF">BW685_06460</name>
</gene>
<reference evidence="1 2" key="1">
    <citation type="submission" date="2017-01" db="EMBL/GenBank/DDBJ databases">
        <title>Phylogeographic, genomic and meropenem susceptibility analysis of Burkholderia ubonensis.</title>
        <authorList>
            <person name="Price E.P."/>
            <person name="Sarovich D.S."/>
            <person name="Webb J.R."/>
            <person name="Hall C.M."/>
            <person name="Sahl J.W."/>
            <person name="Kaestli M."/>
            <person name="Mayo M."/>
            <person name="Harrington G."/>
            <person name="Baker A.L."/>
            <person name="Sidak-Loftis L.C."/>
            <person name="Lummis M."/>
            <person name="Schupp J.M."/>
            <person name="Gillece J.D."/>
            <person name="Tuanyok A."/>
            <person name="Warner J."/>
            <person name="Busch J.D."/>
            <person name="Keim P."/>
            <person name="Currie B.J."/>
            <person name="Wagner D.M."/>
        </authorList>
    </citation>
    <scope>NUCLEOTIDE SEQUENCE [LARGE SCALE GENOMIC DNA]</scope>
    <source>
        <strain evidence="1 2">A21</strain>
    </source>
</reference>
<comment type="caution">
    <text evidence="1">The sequence shown here is derived from an EMBL/GenBank/DDBJ whole genome shotgun (WGS) entry which is preliminary data.</text>
</comment>
<evidence type="ECO:0000313" key="2">
    <source>
        <dbReference type="Proteomes" id="UP000187194"/>
    </source>
</evidence>
<evidence type="ECO:0000313" key="1">
    <source>
        <dbReference type="EMBL" id="OMG74279.1"/>
    </source>
</evidence>
<accession>A0A1R1JGB6</accession>
<sequence length="69" mass="7958">MMDVAAAREPSWIVRRRPVPRAVRPIIRASGAAVKRCARKLWENPCFCDLLPGTDEHRTQFQACFPDHR</sequence>
<name>A0A1R1JGB6_9BURK</name>
<dbReference type="Proteomes" id="UP000187194">
    <property type="component" value="Unassembled WGS sequence"/>
</dbReference>
<protein>
    <submittedName>
        <fullName evidence="1">Uncharacterized protein</fullName>
    </submittedName>
</protein>